<feature type="domain" description="Sulfatase N-terminal" evidence="9">
    <location>
        <begin position="36"/>
        <end position="349"/>
    </location>
</feature>
<dbReference type="OrthoDB" id="9783154at2"/>
<dbReference type="SUPFAM" id="SSF53649">
    <property type="entry name" value="Alkaline phosphatase-like"/>
    <property type="match status" value="1"/>
</dbReference>
<reference evidence="10 11" key="1">
    <citation type="submission" date="2019-02" db="EMBL/GenBank/DDBJ databases">
        <title>Deep-cultivation of Planctomycetes and their phenomic and genomic characterization uncovers novel biology.</title>
        <authorList>
            <person name="Wiegand S."/>
            <person name="Jogler M."/>
            <person name="Boedeker C."/>
            <person name="Pinto D."/>
            <person name="Vollmers J."/>
            <person name="Rivas-Marin E."/>
            <person name="Kohn T."/>
            <person name="Peeters S.H."/>
            <person name="Heuer A."/>
            <person name="Rast P."/>
            <person name="Oberbeckmann S."/>
            <person name="Bunk B."/>
            <person name="Jeske O."/>
            <person name="Meyerdierks A."/>
            <person name="Storesund J.E."/>
            <person name="Kallscheuer N."/>
            <person name="Luecker S."/>
            <person name="Lage O.M."/>
            <person name="Pohl T."/>
            <person name="Merkel B.J."/>
            <person name="Hornburger P."/>
            <person name="Mueller R.-W."/>
            <person name="Bruemmer F."/>
            <person name="Labrenz M."/>
            <person name="Spormann A.M."/>
            <person name="Op Den Camp H."/>
            <person name="Overmann J."/>
            <person name="Amann R."/>
            <person name="Jetten M.S.M."/>
            <person name="Mascher T."/>
            <person name="Medema M.H."/>
            <person name="Devos D.P."/>
            <person name="Kaster A.-K."/>
            <person name="Ovreas L."/>
            <person name="Rohde M."/>
            <person name="Galperin M.Y."/>
            <person name="Jogler C."/>
        </authorList>
    </citation>
    <scope>NUCLEOTIDE SEQUENCE [LARGE SCALE GENOMIC DNA]</scope>
    <source>
        <strain evidence="10 11">Poly59</strain>
    </source>
</reference>
<organism evidence="10 11">
    <name type="scientific">Rubripirellula reticaptiva</name>
    <dbReference type="NCBI Taxonomy" id="2528013"/>
    <lineage>
        <taxon>Bacteria</taxon>
        <taxon>Pseudomonadati</taxon>
        <taxon>Planctomycetota</taxon>
        <taxon>Planctomycetia</taxon>
        <taxon>Pirellulales</taxon>
        <taxon>Pirellulaceae</taxon>
        <taxon>Rubripirellula</taxon>
    </lineage>
</organism>
<comment type="caution">
    <text evidence="10">The sequence shown here is derived from an EMBL/GenBank/DDBJ whole genome shotgun (WGS) entry which is preliminary data.</text>
</comment>
<comment type="similarity">
    <text evidence="2">Belongs to the sulfatase family.</text>
</comment>
<dbReference type="RefSeq" id="WP_146533118.1">
    <property type="nucleotide sequence ID" value="NZ_SJPX01000001.1"/>
</dbReference>
<evidence type="ECO:0000256" key="4">
    <source>
        <dbReference type="ARBA" id="ARBA00022729"/>
    </source>
</evidence>
<dbReference type="InterPro" id="IPR000917">
    <property type="entry name" value="Sulfatase_N"/>
</dbReference>
<gene>
    <name evidence="10" type="primary">atsA_14</name>
    <name evidence="10" type="ORF">Poly59_12840</name>
</gene>
<evidence type="ECO:0000259" key="9">
    <source>
        <dbReference type="Pfam" id="PF00884"/>
    </source>
</evidence>
<accession>A0A5C6F9E6</accession>
<dbReference type="InterPro" id="IPR050738">
    <property type="entry name" value="Sulfatase"/>
</dbReference>
<dbReference type="PANTHER" id="PTHR42693:SF42">
    <property type="entry name" value="ARYLSULFATASE G"/>
    <property type="match status" value="1"/>
</dbReference>
<dbReference type="Proteomes" id="UP000317977">
    <property type="component" value="Unassembled WGS sequence"/>
</dbReference>
<proteinExistence type="inferred from homology"/>
<feature type="signal peptide" evidence="8">
    <location>
        <begin position="1"/>
        <end position="32"/>
    </location>
</feature>
<dbReference type="Gene3D" id="3.40.720.10">
    <property type="entry name" value="Alkaline Phosphatase, subunit A"/>
    <property type="match status" value="1"/>
</dbReference>
<evidence type="ECO:0000313" key="11">
    <source>
        <dbReference type="Proteomes" id="UP000317977"/>
    </source>
</evidence>
<evidence type="ECO:0000256" key="5">
    <source>
        <dbReference type="ARBA" id="ARBA00022801"/>
    </source>
</evidence>
<dbReference type="GO" id="GO:0004065">
    <property type="term" value="F:arylsulfatase activity"/>
    <property type="evidence" value="ECO:0007669"/>
    <property type="project" value="UniProtKB-EC"/>
</dbReference>
<keyword evidence="4 8" id="KW-0732">Signal</keyword>
<evidence type="ECO:0000256" key="7">
    <source>
        <dbReference type="SAM" id="MobiDB-lite"/>
    </source>
</evidence>
<evidence type="ECO:0000256" key="3">
    <source>
        <dbReference type="ARBA" id="ARBA00022723"/>
    </source>
</evidence>
<feature type="compositionally biased region" description="Basic residues" evidence="7">
    <location>
        <begin position="485"/>
        <end position="494"/>
    </location>
</feature>
<dbReference type="PANTHER" id="PTHR42693">
    <property type="entry name" value="ARYLSULFATASE FAMILY MEMBER"/>
    <property type="match status" value="1"/>
</dbReference>
<feature type="chain" id="PRO_5022977027" evidence="8">
    <location>
        <begin position="33"/>
        <end position="494"/>
    </location>
</feature>
<keyword evidence="3" id="KW-0479">Metal-binding</keyword>
<name>A0A5C6F9E6_9BACT</name>
<dbReference type="EC" id="3.1.6.1" evidence="10"/>
<evidence type="ECO:0000256" key="1">
    <source>
        <dbReference type="ARBA" id="ARBA00001913"/>
    </source>
</evidence>
<dbReference type="EMBL" id="SJPX01000001">
    <property type="protein sequence ID" value="TWU58373.1"/>
    <property type="molecule type" value="Genomic_DNA"/>
</dbReference>
<comment type="cofactor">
    <cofactor evidence="1">
        <name>Ca(2+)</name>
        <dbReference type="ChEBI" id="CHEBI:29108"/>
    </cofactor>
</comment>
<dbReference type="Pfam" id="PF00884">
    <property type="entry name" value="Sulfatase"/>
    <property type="match status" value="1"/>
</dbReference>
<keyword evidence="11" id="KW-1185">Reference proteome</keyword>
<keyword evidence="6" id="KW-0106">Calcium</keyword>
<dbReference type="GO" id="GO:0046872">
    <property type="term" value="F:metal ion binding"/>
    <property type="evidence" value="ECO:0007669"/>
    <property type="project" value="UniProtKB-KW"/>
</dbReference>
<dbReference type="InterPro" id="IPR017850">
    <property type="entry name" value="Alkaline_phosphatase_core_sf"/>
</dbReference>
<dbReference type="Gene3D" id="3.30.1120.10">
    <property type="match status" value="1"/>
</dbReference>
<dbReference type="AlphaFoldDB" id="A0A5C6F9E6"/>
<keyword evidence="5 10" id="KW-0378">Hydrolase</keyword>
<sequence length="494" mass="53198" precursor="true">MTSIKKLCVLASLRETFFLLCITLLLSAASRAADRPNIVFMMSDDQAWNGLSVPMHPDLDWSKSSIVDTPNLEKLAAQGMRFSAAYAPASVCSPTRISLQTGKSPAAMHWTKAAPAEEGHKMVEPRNIRSIPASEITIGELLQSAGYATAHYGKWHINGGGPAANGYDEGDGDIGNEYAHDYGDPNPADIFGMADRAVAFMRKNKEAGKPFFVQMSWHALHAPQNAMKTTLAKYAQKMGSSVDDKRVGSAAIAENLDTGVGIVVDAIDLLGLADNTFVIYMSDNGSGGGGGGKGGGKRGGLAGGKGGVWEGGIRSPMIVRGPGVPADSWCHERVVGYDFFPTYCEWAGIPSSKLPRDIEGGSLANLLDDGKGNVKRPREEMVFHFPHYQGGDGPHSALFLGNRKLMKFYEDGRLALFDIAADISEQNDLSKQLPQMVKELDSLLVRHLDDIDAQMATQNPQYDPVNPPVARKGGGGGNKTEKNKKPNPNRREKR</sequence>
<evidence type="ECO:0000256" key="8">
    <source>
        <dbReference type="SAM" id="SignalP"/>
    </source>
</evidence>
<evidence type="ECO:0000256" key="2">
    <source>
        <dbReference type="ARBA" id="ARBA00008779"/>
    </source>
</evidence>
<protein>
    <submittedName>
        <fullName evidence="10">Arylsulfatase</fullName>
        <ecNumber evidence="10">3.1.6.1</ecNumber>
    </submittedName>
</protein>
<evidence type="ECO:0000256" key="6">
    <source>
        <dbReference type="ARBA" id="ARBA00022837"/>
    </source>
</evidence>
<feature type="region of interest" description="Disordered" evidence="7">
    <location>
        <begin position="456"/>
        <end position="494"/>
    </location>
</feature>
<evidence type="ECO:0000313" key="10">
    <source>
        <dbReference type="EMBL" id="TWU58373.1"/>
    </source>
</evidence>